<dbReference type="InterPro" id="IPR008318">
    <property type="entry name" value="UCP030820"/>
</dbReference>
<evidence type="ECO:0000313" key="1">
    <source>
        <dbReference type="EMBL" id="VFR19322.1"/>
    </source>
</evidence>
<reference evidence="1" key="1">
    <citation type="submission" date="2019-03" db="EMBL/GenBank/DDBJ databases">
        <authorList>
            <person name="Danneels B."/>
        </authorList>
    </citation>
    <scope>NUCLEOTIDE SEQUENCE</scope>
</reference>
<sequence length="177" mass="18934">MSDVLTQADAATLIRGGALQSNDWRLHAAEEGGALPADEPGWIVSLPDWLAHQDALRARAHPVGVLLAPDADPAVLADAAGRIDPQGLAFLAVDFPVYTDGRGYSIAQILRGELGWRGELRATGDVMIDTIYYQARCGFDSFAVKPGHDPQKALDALATFSVVYQDAYPKPQARPVA</sequence>
<accession>A0A484P077</accession>
<evidence type="ECO:0000313" key="4">
    <source>
        <dbReference type="EMBL" id="VFR95594.1"/>
    </source>
</evidence>
<dbReference type="EMBL" id="CAADIA010000001">
    <property type="protein sequence ID" value="VFR19322.1"/>
    <property type="molecule type" value="Genomic_DNA"/>
</dbReference>
<proteinExistence type="predicted"/>
<protein>
    <submittedName>
        <fullName evidence="1">Oxidoreductase probably involved in sulfite reduction</fullName>
    </submittedName>
</protein>
<dbReference type="EMBL" id="CAADIM010000003">
    <property type="protein sequence ID" value="VFR63811.1"/>
    <property type="molecule type" value="Genomic_DNA"/>
</dbReference>
<dbReference type="PIRSF" id="PIRSF030820">
    <property type="entry name" value="UCP030820"/>
    <property type="match status" value="1"/>
</dbReference>
<dbReference type="AlphaFoldDB" id="A0A484P077"/>
<dbReference type="Pfam" id="PF06073">
    <property type="entry name" value="DUF934"/>
    <property type="match status" value="1"/>
</dbReference>
<organism evidence="1">
    <name type="scientific">plant metagenome</name>
    <dbReference type="NCBI Taxonomy" id="1297885"/>
    <lineage>
        <taxon>unclassified sequences</taxon>
        <taxon>metagenomes</taxon>
        <taxon>organismal metagenomes</taxon>
    </lineage>
</organism>
<evidence type="ECO:0000313" key="3">
    <source>
        <dbReference type="EMBL" id="VFR71812.1"/>
    </source>
</evidence>
<dbReference type="EMBL" id="CAADIN010000037">
    <property type="protein sequence ID" value="VFR95594.1"/>
    <property type="molecule type" value="Genomic_DNA"/>
</dbReference>
<gene>
    <name evidence="1" type="ORF">ANK1_1408</name>
    <name evidence="3" type="ORF">ANK2_1409</name>
    <name evidence="2" type="ORF">ISE1_1375</name>
    <name evidence="4" type="ORF">ISE2_1413</name>
</gene>
<evidence type="ECO:0000313" key="2">
    <source>
        <dbReference type="EMBL" id="VFR63811.1"/>
    </source>
</evidence>
<name>A0A484P077_9ZZZZ</name>
<dbReference type="EMBL" id="CAADIF010000007">
    <property type="protein sequence ID" value="VFR71812.1"/>
    <property type="molecule type" value="Genomic_DNA"/>
</dbReference>